<evidence type="ECO:0000256" key="4">
    <source>
        <dbReference type="ARBA" id="ARBA00023163"/>
    </source>
</evidence>
<dbReference type="SUPFAM" id="SSF53850">
    <property type="entry name" value="Periplasmic binding protein-like II"/>
    <property type="match status" value="1"/>
</dbReference>
<reference evidence="6 7" key="1">
    <citation type="submission" date="2017-03" db="EMBL/GenBank/DDBJ databases">
        <authorList>
            <person name="Afonso C.L."/>
            <person name="Miller P.J."/>
            <person name="Scott M.A."/>
            <person name="Spackman E."/>
            <person name="Goraichik I."/>
            <person name="Dimitrov K.M."/>
            <person name="Suarez D.L."/>
            <person name="Swayne D.E."/>
        </authorList>
    </citation>
    <scope>NUCLEOTIDE SEQUENCE [LARGE SCALE GENOMIC DNA]</scope>
    <source>
        <strain evidence="6 7">CECT 7450</strain>
    </source>
</reference>
<keyword evidence="3" id="KW-0238">DNA-binding</keyword>
<protein>
    <submittedName>
        <fullName evidence="6">Glycine cleavage system transcriptional activator</fullName>
    </submittedName>
</protein>
<keyword evidence="4" id="KW-0804">Transcription</keyword>
<evidence type="ECO:0000256" key="2">
    <source>
        <dbReference type="ARBA" id="ARBA00023015"/>
    </source>
</evidence>
<dbReference type="PROSITE" id="PS50931">
    <property type="entry name" value="HTH_LYSR"/>
    <property type="match status" value="1"/>
</dbReference>
<dbReference type="GO" id="GO:0003700">
    <property type="term" value="F:DNA-binding transcription factor activity"/>
    <property type="evidence" value="ECO:0007669"/>
    <property type="project" value="InterPro"/>
</dbReference>
<keyword evidence="7" id="KW-1185">Reference proteome</keyword>
<dbReference type="PANTHER" id="PTHR30537">
    <property type="entry name" value="HTH-TYPE TRANSCRIPTIONAL REGULATOR"/>
    <property type="match status" value="1"/>
</dbReference>
<dbReference type="Gene3D" id="3.40.190.10">
    <property type="entry name" value="Periplasmic binding protein-like II"/>
    <property type="match status" value="2"/>
</dbReference>
<dbReference type="OrthoDB" id="9804958at2"/>
<evidence type="ECO:0000256" key="1">
    <source>
        <dbReference type="ARBA" id="ARBA00009437"/>
    </source>
</evidence>
<dbReference type="FunFam" id="1.10.10.10:FF:000038">
    <property type="entry name" value="Glycine cleavage system transcriptional activator"/>
    <property type="match status" value="1"/>
</dbReference>
<organism evidence="6 7">
    <name type="scientific">Roseovarius albus</name>
    <dbReference type="NCBI Taxonomy" id="1247867"/>
    <lineage>
        <taxon>Bacteria</taxon>
        <taxon>Pseudomonadati</taxon>
        <taxon>Pseudomonadota</taxon>
        <taxon>Alphaproteobacteria</taxon>
        <taxon>Rhodobacterales</taxon>
        <taxon>Roseobacteraceae</taxon>
        <taxon>Roseovarius</taxon>
    </lineage>
</organism>
<gene>
    <name evidence="6" type="primary">gcvA_25</name>
    <name evidence="6" type="ORF">ROA7450_03716</name>
</gene>
<dbReference type="InterPro" id="IPR036390">
    <property type="entry name" value="WH_DNA-bd_sf"/>
</dbReference>
<evidence type="ECO:0000313" key="6">
    <source>
        <dbReference type="EMBL" id="SLN68934.1"/>
    </source>
</evidence>
<accession>A0A1X7A2R7</accession>
<dbReference type="Pfam" id="PF03466">
    <property type="entry name" value="LysR_substrate"/>
    <property type="match status" value="1"/>
</dbReference>
<keyword evidence="2" id="KW-0805">Transcription regulation</keyword>
<dbReference type="SUPFAM" id="SSF46785">
    <property type="entry name" value="Winged helix' DNA-binding domain"/>
    <property type="match status" value="1"/>
</dbReference>
<dbReference type="PANTHER" id="PTHR30537:SF5">
    <property type="entry name" value="HTH-TYPE TRANSCRIPTIONAL ACTIVATOR TTDR-RELATED"/>
    <property type="match status" value="1"/>
</dbReference>
<dbReference type="Gene3D" id="1.10.10.10">
    <property type="entry name" value="Winged helix-like DNA-binding domain superfamily/Winged helix DNA-binding domain"/>
    <property type="match status" value="1"/>
</dbReference>
<evidence type="ECO:0000313" key="7">
    <source>
        <dbReference type="Proteomes" id="UP000193061"/>
    </source>
</evidence>
<dbReference type="Proteomes" id="UP000193061">
    <property type="component" value="Unassembled WGS sequence"/>
</dbReference>
<dbReference type="InterPro" id="IPR000847">
    <property type="entry name" value="LysR_HTH_N"/>
</dbReference>
<dbReference type="EMBL" id="FWFX01000015">
    <property type="protein sequence ID" value="SLN68934.1"/>
    <property type="molecule type" value="Genomic_DNA"/>
</dbReference>
<dbReference type="InterPro" id="IPR058163">
    <property type="entry name" value="LysR-type_TF_proteobact-type"/>
</dbReference>
<dbReference type="RefSeq" id="WP_085807377.1">
    <property type="nucleotide sequence ID" value="NZ_FWFX01000015.1"/>
</dbReference>
<dbReference type="Pfam" id="PF00126">
    <property type="entry name" value="HTH_1"/>
    <property type="match status" value="1"/>
</dbReference>
<dbReference type="PRINTS" id="PR00039">
    <property type="entry name" value="HTHLYSR"/>
</dbReference>
<dbReference type="GO" id="GO:0003677">
    <property type="term" value="F:DNA binding"/>
    <property type="evidence" value="ECO:0007669"/>
    <property type="project" value="UniProtKB-KW"/>
</dbReference>
<dbReference type="InterPro" id="IPR036388">
    <property type="entry name" value="WH-like_DNA-bd_sf"/>
</dbReference>
<proteinExistence type="inferred from homology"/>
<comment type="similarity">
    <text evidence="1">Belongs to the LysR transcriptional regulatory family.</text>
</comment>
<dbReference type="AlphaFoldDB" id="A0A1X7A2R7"/>
<sequence length="297" mass="32779">MANKHYGLPSLSALASFEAAARHVGFKAAATELNVTPAAVSHQIKSLEQELGQTLFHRHQRGVELTDTGKTLFLAVQRGLGEMSEAVQHIRESAALKGVTIRATTAVSSLWLTPALAKFWRAHGHVVVTQQVTDAPQPADDCDLIVRYANMSRDSGACQSLFKDHIIALASPNFAAQHGIKDLSDLANVPLIQLHAEDQTWTTWPQWTQAFGYNGALGEGLHVNNYTIALQAAQDDMGVVLGWELLTRPLIERGVLMQVLHHRLETPQDFYVKLRRNAPANAKLLRDWLLQRARKAP</sequence>
<evidence type="ECO:0000259" key="5">
    <source>
        <dbReference type="PROSITE" id="PS50931"/>
    </source>
</evidence>
<name>A0A1X7A2R7_9RHOB</name>
<evidence type="ECO:0000256" key="3">
    <source>
        <dbReference type="ARBA" id="ARBA00023125"/>
    </source>
</evidence>
<dbReference type="InterPro" id="IPR005119">
    <property type="entry name" value="LysR_subst-bd"/>
</dbReference>
<feature type="domain" description="HTH lysR-type" evidence="5">
    <location>
        <begin position="9"/>
        <end position="66"/>
    </location>
</feature>